<keyword evidence="1 6" id="KW-0597">Phosphoprotein</keyword>
<evidence type="ECO:0000256" key="3">
    <source>
        <dbReference type="ARBA" id="ARBA00023015"/>
    </source>
</evidence>
<dbReference type="InterPro" id="IPR039420">
    <property type="entry name" value="WalR-like"/>
</dbReference>
<keyword evidence="4" id="KW-0238">DNA-binding</keyword>
<dbReference type="SUPFAM" id="SSF52172">
    <property type="entry name" value="CheY-like"/>
    <property type="match status" value="2"/>
</dbReference>
<accession>A0ABN0X9X0</accession>
<keyword evidence="7" id="KW-0175">Coiled coil</keyword>
<evidence type="ECO:0000256" key="2">
    <source>
        <dbReference type="ARBA" id="ARBA00023012"/>
    </source>
</evidence>
<organism evidence="9 10">
    <name type="scientific">Bowmanella denitrificans</name>
    <dbReference type="NCBI Taxonomy" id="366582"/>
    <lineage>
        <taxon>Bacteria</taxon>
        <taxon>Pseudomonadati</taxon>
        <taxon>Pseudomonadota</taxon>
        <taxon>Gammaproteobacteria</taxon>
        <taxon>Alteromonadales</taxon>
        <taxon>Alteromonadaceae</taxon>
        <taxon>Bowmanella</taxon>
    </lineage>
</organism>
<dbReference type="PANTHER" id="PTHR48111:SF1">
    <property type="entry name" value="TWO-COMPONENT RESPONSE REGULATOR ORR33"/>
    <property type="match status" value="1"/>
</dbReference>
<dbReference type="Gene3D" id="3.40.50.2300">
    <property type="match status" value="2"/>
</dbReference>
<protein>
    <recommendedName>
        <fullName evidence="8">Response regulatory domain-containing protein</fullName>
    </recommendedName>
</protein>
<comment type="caution">
    <text evidence="9">The sequence shown here is derived from an EMBL/GenBank/DDBJ whole genome shotgun (WGS) entry which is preliminary data.</text>
</comment>
<evidence type="ECO:0000256" key="4">
    <source>
        <dbReference type="ARBA" id="ARBA00023125"/>
    </source>
</evidence>
<gene>
    <name evidence="9" type="ORF">GCM10009092_23060</name>
</gene>
<proteinExistence type="predicted"/>
<feature type="domain" description="Response regulatory" evidence="8">
    <location>
        <begin position="162"/>
        <end position="278"/>
    </location>
</feature>
<dbReference type="CDD" id="cd19920">
    <property type="entry name" value="REC_PA4781-like"/>
    <property type="match status" value="1"/>
</dbReference>
<dbReference type="PANTHER" id="PTHR48111">
    <property type="entry name" value="REGULATOR OF RPOS"/>
    <property type="match status" value="1"/>
</dbReference>
<dbReference type="RefSeq" id="WP_343845035.1">
    <property type="nucleotide sequence ID" value="NZ_BAAAEI010000012.1"/>
</dbReference>
<dbReference type="PROSITE" id="PS50110">
    <property type="entry name" value="RESPONSE_REGULATORY"/>
    <property type="match status" value="2"/>
</dbReference>
<dbReference type="EMBL" id="BAAAEI010000012">
    <property type="protein sequence ID" value="GAA0358245.1"/>
    <property type="molecule type" value="Genomic_DNA"/>
</dbReference>
<keyword evidence="2" id="KW-0902">Two-component regulatory system</keyword>
<dbReference type="InterPro" id="IPR011006">
    <property type="entry name" value="CheY-like_superfamily"/>
</dbReference>
<evidence type="ECO:0000256" key="1">
    <source>
        <dbReference type="ARBA" id="ARBA00022553"/>
    </source>
</evidence>
<keyword evidence="10" id="KW-1185">Reference proteome</keyword>
<evidence type="ECO:0000256" key="6">
    <source>
        <dbReference type="PROSITE-ProRule" id="PRU00169"/>
    </source>
</evidence>
<sequence>MSTSKATPQAKSYAAMTALVVEPVESMRATVAKMVSEMGFANVIGASNGEHALSLLRSEDVDLVLSELLMPKMNGIQLLQHVRNGKRNFSVPFVMISANIEQSQVVQAIKQGVSEYVVKPFSAKILHARIERALVNPVKRTSAVAEKVDKLNDALVEAEPLRILVVDDVVDNIQLISDILRKEYKVRAATSGETALKICSSDPLPDLILLDVMMPDMDGFEVCRRLKLNPFTQHIAIIFLTALDQTDDMLKGFELGAVDYITKPINPPVLHARVRTHMTLTAQLREMRNMLDTMQDNVLLKEELEQLKQSRN</sequence>
<feature type="modified residue" description="4-aspartylphosphate" evidence="6">
    <location>
        <position position="211"/>
    </location>
</feature>
<name>A0ABN0X9X0_9ALTE</name>
<evidence type="ECO:0000256" key="5">
    <source>
        <dbReference type="ARBA" id="ARBA00023163"/>
    </source>
</evidence>
<evidence type="ECO:0000256" key="7">
    <source>
        <dbReference type="SAM" id="Coils"/>
    </source>
</evidence>
<keyword evidence="3" id="KW-0805">Transcription regulation</keyword>
<dbReference type="Proteomes" id="UP001501757">
    <property type="component" value="Unassembled WGS sequence"/>
</dbReference>
<evidence type="ECO:0000313" key="9">
    <source>
        <dbReference type="EMBL" id="GAA0358245.1"/>
    </source>
</evidence>
<feature type="domain" description="Response regulatory" evidence="8">
    <location>
        <begin position="17"/>
        <end position="134"/>
    </location>
</feature>
<keyword evidence="5" id="KW-0804">Transcription</keyword>
<evidence type="ECO:0000313" key="10">
    <source>
        <dbReference type="Proteomes" id="UP001501757"/>
    </source>
</evidence>
<dbReference type="Pfam" id="PF00072">
    <property type="entry name" value="Response_reg"/>
    <property type="match status" value="2"/>
</dbReference>
<feature type="coiled-coil region" evidence="7">
    <location>
        <begin position="277"/>
        <end position="310"/>
    </location>
</feature>
<reference evidence="9 10" key="1">
    <citation type="journal article" date="2019" name="Int. J. Syst. Evol. Microbiol.">
        <title>The Global Catalogue of Microorganisms (GCM) 10K type strain sequencing project: providing services to taxonomists for standard genome sequencing and annotation.</title>
        <authorList>
            <consortium name="The Broad Institute Genomics Platform"/>
            <consortium name="The Broad Institute Genome Sequencing Center for Infectious Disease"/>
            <person name="Wu L."/>
            <person name="Ma J."/>
        </authorList>
    </citation>
    <scope>NUCLEOTIDE SEQUENCE [LARGE SCALE GENOMIC DNA]</scope>
    <source>
        <strain evidence="9 10">JCM 13378</strain>
    </source>
</reference>
<dbReference type="SMART" id="SM00448">
    <property type="entry name" value="REC"/>
    <property type="match status" value="2"/>
</dbReference>
<comment type="caution">
    <text evidence="6">Lacks conserved residue(s) required for the propagation of feature annotation.</text>
</comment>
<evidence type="ECO:0000259" key="8">
    <source>
        <dbReference type="PROSITE" id="PS50110"/>
    </source>
</evidence>
<dbReference type="InterPro" id="IPR001789">
    <property type="entry name" value="Sig_transdc_resp-reg_receiver"/>
</dbReference>